<comment type="caution">
    <text evidence="9">The sequence shown here is derived from an EMBL/GenBank/DDBJ whole genome shotgun (WGS) entry which is preliminary data.</text>
</comment>
<dbReference type="Pfam" id="PF04055">
    <property type="entry name" value="Radical_SAM"/>
    <property type="match status" value="1"/>
</dbReference>
<evidence type="ECO:0000313" key="10">
    <source>
        <dbReference type="Proteomes" id="UP000254118"/>
    </source>
</evidence>
<dbReference type="Gene3D" id="3.20.20.70">
    <property type="entry name" value="Aldolase class I"/>
    <property type="match status" value="1"/>
</dbReference>
<dbReference type="SUPFAM" id="SSF102114">
    <property type="entry name" value="Radical SAM enzymes"/>
    <property type="match status" value="1"/>
</dbReference>
<reference evidence="9 10" key="1">
    <citation type="submission" date="2018-06" db="EMBL/GenBank/DDBJ databases">
        <authorList>
            <consortium name="Pathogen Informatics"/>
            <person name="Doyle S."/>
        </authorList>
    </citation>
    <scope>NUCLEOTIDE SEQUENCE [LARGE SCALE GENOMIC DNA]</scope>
    <source>
        <strain evidence="9 10">NCTC7915</strain>
    </source>
</reference>
<dbReference type="CDD" id="cd21123">
    <property type="entry name" value="SPASM_MftC-like"/>
    <property type="match status" value="1"/>
</dbReference>
<accession>A0AA46H141</accession>
<dbReference type="EMBL" id="UFYA01000001">
    <property type="protein sequence ID" value="STD12878.1"/>
    <property type="molecule type" value="Genomic_DNA"/>
</dbReference>
<dbReference type="SFLD" id="SFLDG01067">
    <property type="entry name" value="SPASM/twitch_domain_containing"/>
    <property type="match status" value="1"/>
</dbReference>
<name>A0AA46H141_9MICO</name>
<dbReference type="GO" id="GO:0051539">
    <property type="term" value="F:4 iron, 4 sulfur cluster binding"/>
    <property type="evidence" value="ECO:0007669"/>
    <property type="project" value="UniProtKB-KW"/>
</dbReference>
<dbReference type="SFLD" id="SFLDG01386">
    <property type="entry name" value="main_SPASM_domain-containing"/>
    <property type="match status" value="1"/>
</dbReference>
<evidence type="ECO:0000256" key="1">
    <source>
        <dbReference type="ARBA" id="ARBA00001966"/>
    </source>
</evidence>
<feature type="compositionally biased region" description="Gly residues" evidence="7">
    <location>
        <begin position="21"/>
        <end position="30"/>
    </location>
</feature>
<evidence type="ECO:0000259" key="8">
    <source>
        <dbReference type="PROSITE" id="PS51918"/>
    </source>
</evidence>
<dbReference type="SMART" id="SM00729">
    <property type="entry name" value="Elp3"/>
    <property type="match status" value="1"/>
</dbReference>
<keyword evidence="6" id="KW-0411">Iron-sulfur</keyword>
<organism evidence="9 10">
    <name type="scientific">Dermatophilus congolensis</name>
    <dbReference type="NCBI Taxonomy" id="1863"/>
    <lineage>
        <taxon>Bacteria</taxon>
        <taxon>Bacillati</taxon>
        <taxon>Actinomycetota</taxon>
        <taxon>Actinomycetes</taxon>
        <taxon>Micrococcales</taxon>
        <taxon>Dermatophilaceae</taxon>
        <taxon>Dermatophilus</taxon>
    </lineage>
</organism>
<evidence type="ECO:0000256" key="7">
    <source>
        <dbReference type="SAM" id="MobiDB-lite"/>
    </source>
</evidence>
<dbReference type="InterPro" id="IPR017200">
    <property type="entry name" value="PqqE-like"/>
</dbReference>
<gene>
    <name evidence="9" type="ORF">NCTC7915_01857</name>
</gene>
<dbReference type="Proteomes" id="UP000254118">
    <property type="component" value="Unassembled WGS sequence"/>
</dbReference>
<feature type="region of interest" description="Disordered" evidence="7">
    <location>
        <begin position="1"/>
        <end position="39"/>
    </location>
</feature>
<proteinExistence type="predicted"/>
<dbReference type="PANTHER" id="PTHR11228">
    <property type="entry name" value="RADICAL SAM DOMAIN PROTEIN"/>
    <property type="match status" value="1"/>
</dbReference>
<dbReference type="AlphaFoldDB" id="A0AA46H141"/>
<keyword evidence="3" id="KW-0949">S-adenosyl-L-methionine</keyword>
<evidence type="ECO:0000256" key="6">
    <source>
        <dbReference type="ARBA" id="ARBA00023014"/>
    </source>
</evidence>
<dbReference type="NCBIfam" id="TIGR04053">
    <property type="entry name" value="TIGR04053 family radical SAM/SPASM domain-containing protein"/>
    <property type="match status" value="1"/>
</dbReference>
<keyword evidence="5" id="KW-0408">Iron</keyword>
<dbReference type="PROSITE" id="PS51918">
    <property type="entry name" value="RADICAL_SAM"/>
    <property type="match status" value="1"/>
</dbReference>
<dbReference type="GO" id="GO:0003824">
    <property type="term" value="F:catalytic activity"/>
    <property type="evidence" value="ECO:0007669"/>
    <property type="project" value="InterPro"/>
</dbReference>
<comment type="cofactor">
    <cofactor evidence="1">
        <name>[4Fe-4S] cluster</name>
        <dbReference type="ChEBI" id="CHEBI:49883"/>
    </cofactor>
</comment>
<sequence>MVDASAGVYSSGCSQHKGGHGRGVAGGAGAGHRRMRGGHAPMDFDKAPFVVIWETTQSCDLACKHCRAQAQPLRHPDELTTGEAKTMMKRLREFGPVVFVFSGGDCMKRPDIVELVKYGADLGMRMAATPATTPLTSKEKLRELKEAGLVRLAVSLDGSNAGIHDTFRRVEGSFDHGLRILRQAREVGMSTQVNTVVRRDNINDMRAMAELNAQLGIVFWEVFFLVPMGRARPEDVASAAEFERVFDLMYEMSKEVPYDIKATAAPQYSRVVVQHKRAENAAVPRVANAGPIQIDVLTSGKHHSDSDGIGRARNVNDGDGFLFISHTGDVFPSGFLPVKAGSIRDADVIDIYQRSELFRGLRDRSKLKGKCGVCNYKGMCGGSRARAFAVTGDPFESEPFCAYVPPRWEKMVGDR</sequence>
<evidence type="ECO:0000256" key="2">
    <source>
        <dbReference type="ARBA" id="ARBA00022485"/>
    </source>
</evidence>
<evidence type="ECO:0000256" key="3">
    <source>
        <dbReference type="ARBA" id="ARBA00022691"/>
    </source>
</evidence>
<evidence type="ECO:0000256" key="5">
    <source>
        <dbReference type="ARBA" id="ARBA00023004"/>
    </source>
</evidence>
<dbReference type="InterPro" id="IPR058240">
    <property type="entry name" value="rSAM_sf"/>
</dbReference>
<dbReference type="InterPro" id="IPR013785">
    <property type="entry name" value="Aldolase_TIM"/>
</dbReference>
<protein>
    <submittedName>
        <fullName evidence="9">Pyrroloquinoline quinone biosynthesis protein PqqE</fullName>
    </submittedName>
</protein>
<keyword evidence="4" id="KW-0479">Metal-binding</keyword>
<dbReference type="InterPro" id="IPR050377">
    <property type="entry name" value="Radical_SAM_PqqE_MftC-like"/>
</dbReference>
<dbReference type="PIRSF" id="PIRSF037420">
    <property type="entry name" value="PQQ_syn_pqqE"/>
    <property type="match status" value="1"/>
</dbReference>
<dbReference type="GO" id="GO:0046872">
    <property type="term" value="F:metal ion binding"/>
    <property type="evidence" value="ECO:0007669"/>
    <property type="project" value="UniProtKB-KW"/>
</dbReference>
<feature type="domain" description="Radical SAM core" evidence="8">
    <location>
        <begin position="45"/>
        <end position="259"/>
    </location>
</feature>
<dbReference type="RefSeq" id="WP_220181624.1">
    <property type="nucleotide sequence ID" value="NZ_UFYA01000001.1"/>
</dbReference>
<dbReference type="InterPro" id="IPR007197">
    <property type="entry name" value="rSAM"/>
</dbReference>
<dbReference type="SFLD" id="SFLDS00029">
    <property type="entry name" value="Radical_SAM"/>
    <property type="match status" value="1"/>
</dbReference>
<dbReference type="PANTHER" id="PTHR11228:SF34">
    <property type="entry name" value="TUNGSTEN-CONTAINING ALDEHYDE FERREDOXIN OXIDOREDUCTASE COFACTOR MODIFYING PROTEIN"/>
    <property type="match status" value="1"/>
</dbReference>
<evidence type="ECO:0000256" key="4">
    <source>
        <dbReference type="ARBA" id="ARBA00022723"/>
    </source>
</evidence>
<dbReference type="CDD" id="cd01335">
    <property type="entry name" value="Radical_SAM"/>
    <property type="match status" value="1"/>
</dbReference>
<keyword evidence="2" id="KW-0004">4Fe-4S</keyword>
<dbReference type="InterPro" id="IPR006638">
    <property type="entry name" value="Elp3/MiaA/NifB-like_rSAM"/>
</dbReference>
<evidence type="ECO:0000313" key="9">
    <source>
        <dbReference type="EMBL" id="STD12878.1"/>
    </source>
</evidence>